<dbReference type="Proteomes" id="UP000366872">
    <property type="component" value="Unassembled WGS sequence"/>
</dbReference>
<accession>A0A6C2TX02</accession>
<organism evidence="1 2">
    <name type="scientific">Pontiella desulfatans</name>
    <dbReference type="NCBI Taxonomy" id="2750659"/>
    <lineage>
        <taxon>Bacteria</taxon>
        <taxon>Pseudomonadati</taxon>
        <taxon>Kiritimatiellota</taxon>
        <taxon>Kiritimatiellia</taxon>
        <taxon>Kiritimatiellales</taxon>
        <taxon>Pontiellaceae</taxon>
        <taxon>Pontiella</taxon>
    </lineage>
</organism>
<reference evidence="1 2" key="1">
    <citation type="submission" date="2019-04" db="EMBL/GenBank/DDBJ databases">
        <authorList>
            <person name="Van Vliet M D."/>
        </authorList>
    </citation>
    <scope>NUCLEOTIDE SEQUENCE [LARGE SCALE GENOMIC DNA]</scope>
    <source>
        <strain evidence="1 2">F1</strain>
    </source>
</reference>
<keyword evidence="2" id="KW-1185">Reference proteome</keyword>
<name>A0A6C2TX02_PONDE</name>
<protein>
    <submittedName>
        <fullName evidence="1">Uncharacterized protein</fullName>
    </submittedName>
</protein>
<dbReference type="AlphaFoldDB" id="A0A6C2TX02"/>
<proteinExistence type="predicted"/>
<evidence type="ECO:0000313" key="1">
    <source>
        <dbReference type="EMBL" id="VGO12215.1"/>
    </source>
</evidence>
<gene>
    <name evidence="1" type="ORF">PDESU_00766</name>
</gene>
<evidence type="ECO:0000313" key="2">
    <source>
        <dbReference type="Proteomes" id="UP000366872"/>
    </source>
</evidence>
<sequence>MTRRFSVRASKIILSSNDPVIPLSCLVNFARNCCSIVWPSNTCDALLGARRAPGRTASAPPRKNRAAARMEPRPPICGAGFLACSWPGWAGFWQIDLEQNDSRCGRRDFTGRFITGLFPVRAQWFKKSTRTEIVLSFNCPVAKPPAPVFKAAWPFSSRRTRIYSRPVLAFPCAMLDRRSLGEGGLWCWSGILSMHGVPYLQDMNPFRMW</sequence>
<dbReference type="EMBL" id="CAAHFG010000001">
    <property type="protein sequence ID" value="VGO12215.1"/>
    <property type="molecule type" value="Genomic_DNA"/>
</dbReference>